<reference evidence="4" key="1">
    <citation type="journal article" date="2014" name="Int. J. Syst. Evol. Microbiol.">
        <title>Complete genome sequence of Corynebacterium casei LMG S-19264T (=DSM 44701T), isolated from a smear-ripened cheese.</title>
        <authorList>
            <consortium name="US DOE Joint Genome Institute (JGI-PGF)"/>
            <person name="Walter F."/>
            <person name="Albersmeier A."/>
            <person name="Kalinowski J."/>
            <person name="Ruckert C."/>
        </authorList>
    </citation>
    <scope>NUCLEOTIDE SEQUENCE</scope>
    <source>
        <strain evidence="4">CGMCC 4.5737</strain>
    </source>
</reference>
<dbReference type="Pfam" id="PF01841">
    <property type="entry name" value="Transglut_core"/>
    <property type="match status" value="1"/>
</dbReference>
<organism evidence="4 5">
    <name type="scientific">Longimycelium tulufanense</name>
    <dbReference type="NCBI Taxonomy" id="907463"/>
    <lineage>
        <taxon>Bacteria</taxon>
        <taxon>Bacillati</taxon>
        <taxon>Actinomycetota</taxon>
        <taxon>Actinomycetes</taxon>
        <taxon>Pseudonocardiales</taxon>
        <taxon>Pseudonocardiaceae</taxon>
        <taxon>Longimycelium</taxon>
    </lineage>
</organism>
<dbReference type="InterPro" id="IPR038765">
    <property type="entry name" value="Papain-like_cys_pep_sf"/>
</dbReference>
<name>A0A8J3CB36_9PSEU</name>
<dbReference type="InterPro" id="IPR025403">
    <property type="entry name" value="TgpA-like_C"/>
</dbReference>
<accession>A0A8J3CB36</accession>
<dbReference type="Pfam" id="PF11992">
    <property type="entry name" value="TgpA_N"/>
    <property type="match status" value="1"/>
</dbReference>
<feature type="domain" description="Transglutaminase-like" evidence="3">
    <location>
        <begin position="483"/>
        <end position="552"/>
    </location>
</feature>
<feature type="transmembrane region" description="Helical" evidence="2">
    <location>
        <begin position="224"/>
        <end position="245"/>
    </location>
</feature>
<keyword evidence="2" id="KW-0812">Transmembrane</keyword>
<evidence type="ECO:0000259" key="3">
    <source>
        <dbReference type="SMART" id="SM00460"/>
    </source>
</evidence>
<dbReference type="RefSeq" id="WP_189054070.1">
    <property type="nucleotide sequence ID" value="NZ_BMMK01000002.1"/>
</dbReference>
<feature type="region of interest" description="Disordered" evidence="1">
    <location>
        <begin position="555"/>
        <end position="597"/>
    </location>
</feature>
<feature type="transmembrane region" description="Helical" evidence="2">
    <location>
        <begin position="9"/>
        <end position="32"/>
    </location>
</feature>
<feature type="transmembrane region" description="Helical" evidence="2">
    <location>
        <begin position="603"/>
        <end position="625"/>
    </location>
</feature>
<keyword evidence="2" id="KW-1133">Transmembrane helix</keyword>
<sequence length="761" mass="81566">MTRDRGSRVLALIEVTLCGVATTASGLVYGRFFATGEYLVPVSAAALGSVVAAAVVGLRGWRSVRTLVVAVAGFCVLVTYFVFGDTLVQGIPTRQTGVELGQGVLGGWARMLTVALPADVRGSLVITPVLITWVTGFATTLLALRTRSVFAPVAPALLAFVVALLFVGKQPGIQVSATAVFLGAALSLALLRANWIATANPPGHPATPVPDTAGRRGRGTAGRIALGLPVIMTATVVGIAGGHVVPLASGAPRFDPRVLRPPPLRVAESLSPLVELKAQLREEPPRQLFTVRIHGGSKPIDRIRTAALDEFDGVLWTSSDRFLVAGQHLATDPAVINSGSVAANIELNDLSGPFLPVLGWPSRLDVVTGDISQIGFSDTSGILVTAQQDLRGIEYDLVATVSDRDDDLTQAAPSNTTEYARYTTLRDLPSQLRGVAQQLVASEPTPYGKLVAIERHLRGLPYQLDAQPGHSYAALTRLLVTASPDEAKGYAEQHASAFAVLARAAGFPARVAVGYRLRDSSAGTYTVTTRDAHAWAEVHFTGYGWVAFEPTDLGRTTASSRSDPEDSVLGRSQPNPPLVAPPRPELQPDTTGSSETGWARMQLGPLLVAILVLSVAVLTAAMVVAEKARRRWRRRHARDNAARALGAWHEAIERLVERGITIPVTMTAREIAERATSVLGSEADAVVAMAPLATAAEFAADAPDEHDVQRAWQLENQLRRQMSARRSWLSWLRAQLNPRPLFTDWQQDRQRRKSLQRLGVR</sequence>
<dbReference type="SUPFAM" id="SSF54001">
    <property type="entry name" value="Cysteine proteinases"/>
    <property type="match status" value="1"/>
</dbReference>
<dbReference type="EMBL" id="BMMK01000002">
    <property type="protein sequence ID" value="GGM40238.1"/>
    <property type="molecule type" value="Genomic_DNA"/>
</dbReference>
<protein>
    <recommendedName>
        <fullName evidence="3">Transglutaminase-like domain-containing protein</fullName>
    </recommendedName>
</protein>
<feature type="transmembrane region" description="Helical" evidence="2">
    <location>
        <begin position="38"/>
        <end position="57"/>
    </location>
</feature>
<dbReference type="InterPro" id="IPR021878">
    <property type="entry name" value="TgpA_N"/>
</dbReference>
<feature type="transmembrane region" description="Helical" evidence="2">
    <location>
        <begin position="149"/>
        <end position="167"/>
    </location>
</feature>
<dbReference type="InterPro" id="IPR002931">
    <property type="entry name" value="Transglutaminase-like"/>
</dbReference>
<evidence type="ECO:0000256" key="1">
    <source>
        <dbReference type="SAM" id="MobiDB-lite"/>
    </source>
</evidence>
<feature type="transmembrane region" description="Helical" evidence="2">
    <location>
        <begin position="173"/>
        <end position="191"/>
    </location>
</feature>
<proteinExistence type="predicted"/>
<dbReference type="SMART" id="SM00460">
    <property type="entry name" value="TGc"/>
    <property type="match status" value="1"/>
</dbReference>
<evidence type="ECO:0000313" key="4">
    <source>
        <dbReference type="EMBL" id="GGM40238.1"/>
    </source>
</evidence>
<dbReference type="Gene3D" id="3.10.620.30">
    <property type="match status" value="1"/>
</dbReference>
<keyword evidence="2" id="KW-0472">Membrane</keyword>
<evidence type="ECO:0000313" key="5">
    <source>
        <dbReference type="Proteomes" id="UP000637578"/>
    </source>
</evidence>
<feature type="transmembrane region" description="Helical" evidence="2">
    <location>
        <begin position="120"/>
        <end position="142"/>
    </location>
</feature>
<feature type="transmembrane region" description="Helical" evidence="2">
    <location>
        <begin position="64"/>
        <end position="83"/>
    </location>
</feature>
<dbReference type="InterPro" id="IPR052901">
    <property type="entry name" value="Bact_TGase-like"/>
</dbReference>
<keyword evidence="5" id="KW-1185">Reference proteome</keyword>
<dbReference type="Proteomes" id="UP000637578">
    <property type="component" value="Unassembled WGS sequence"/>
</dbReference>
<reference evidence="4" key="2">
    <citation type="submission" date="2020-09" db="EMBL/GenBank/DDBJ databases">
        <authorList>
            <person name="Sun Q."/>
            <person name="Zhou Y."/>
        </authorList>
    </citation>
    <scope>NUCLEOTIDE SEQUENCE</scope>
    <source>
        <strain evidence="4">CGMCC 4.5737</strain>
    </source>
</reference>
<dbReference type="AlphaFoldDB" id="A0A8J3CB36"/>
<dbReference type="PANTHER" id="PTHR42736">
    <property type="entry name" value="PROTEIN-GLUTAMINE GAMMA-GLUTAMYLTRANSFERASE"/>
    <property type="match status" value="1"/>
</dbReference>
<evidence type="ECO:0000256" key="2">
    <source>
        <dbReference type="SAM" id="Phobius"/>
    </source>
</evidence>
<gene>
    <name evidence="4" type="ORF">GCM10012275_09030</name>
</gene>
<comment type="caution">
    <text evidence="4">The sequence shown here is derived from an EMBL/GenBank/DDBJ whole genome shotgun (WGS) entry which is preliminary data.</text>
</comment>
<dbReference type="PANTHER" id="PTHR42736:SF1">
    <property type="entry name" value="PROTEIN-GLUTAMINE GAMMA-GLUTAMYLTRANSFERASE"/>
    <property type="match status" value="1"/>
</dbReference>
<feature type="compositionally biased region" description="Pro residues" evidence="1">
    <location>
        <begin position="574"/>
        <end position="585"/>
    </location>
</feature>
<dbReference type="Pfam" id="PF13559">
    <property type="entry name" value="DUF4129"/>
    <property type="match status" value="1"/>
</dbReference>